<evidence type="ECO:0000259" key="2">
    <source>
        <dbReference type="Pfam" id="PF00149"/>
    </source>
</evidence>
<dbReference type="PANTHER" id="PTHR12905:SF0">
    <property type="entry name" value="CALCINEURIN-LIKE PHOSPHOESTERASE DOMAIN-CONTAINING PROTEIN"/>
    <property type="match status" value="1"/>
</dbReference>
<keyword evidence="5" id="KW-1185">Reference proteome</keyword>
<dbReference type="Proteomes" id="UP001152797">
    <property type="component" value="Unassembled WGS sequence"/>
</dbReference>
<reference evidence="4 5" key="2">
    <citation type="submission" date="2024-05" db="EMBL/GenBank/DDBJ databases">
        <authorList>
            <person name="Chen Y."/>
            <person name="Shah S."/>
            <person name="Dougan E. K."/>
            <person name="Thang M."/>
            <person name="Chan C."/>
        </authorList>
    </citation>
    <scope>NUCLEOTIDE SEQUENCE [LARGE SCALE GENOMIC DNA]</scope>
</reference>
<dbReference type="EMBL" id="CAMXCT030000525">
    <property type="protein sequence ID" value="CAL4767269.1"/>
    <property type="molecule type" value="Genomic_DNA"/>
</dbReference>
<evidence type="ECO:0000313" key="5">
    <source>
        <dbReference type="Proteomes" id="UP001152797"/>
    </source>
</evidence>
<evidence type="ECO:0000256" key="1">
    <source>
        <dbReference type="SAM" id="SignalP"/>
    </source>
</evidence>
<keyword evidence="1" id="KW-0732">Signal</keyword>
<sequence>MALWMATLALVGALAEVDSNVTSGLKVRRNQAVVTILHLSDTHSLHRSMADLPSADILIHSGDVAKVGSESELGDFNQWLWSIQHKFRHILVISGNHDYWDTNWRLNRGEVAAAEAHHPNYLQRKVTNARVLNHELVTVMGLKIWGAGWHPRRGDSMSGNNYSDVPEEVDVLVTHEAAFGIFDLTGGGHWGSSQELLKAIYRVKPKVHLFGHIHEQRGHWNKAGDRFEGGVEYQPKPGANQVFRQNGPPPSDYPVEVESNNAMANQPVVDHSWTGVWAPQHIAGRPRLITARRQGDGWHFTSSIP</sequence>
<protein>
    <submittedName>
        <fullName evidence="4">Metallophosphoesterase domain-containing protein 1</fullName>
    </submittedName>
</protein>
<accession>A0A9P1FMX2</accession>
<dbReference type="InterPro" id="IPR051693">
    <property type="entry name" value="UPF0046_metallophosphoest"/>
</dbReference>
<evidence type="ECO:0000313" key="4">
    <source>
        <dbReference type="EMBL" id="CAL4767269.1"/>
    </source>
</evidence>
<dbReference type="GO" id="GO:0016787">
    <property type="term" value="F:hydrolase activity"/>
    <property type="evidence" value="ECO:0007669"/>
    <property type="project" value="InterPro"/>
</dbReference>
<dbReference type="Pfam" id="PF00149">
    <property type="entry name" value="Metallophos"/>
    <property type="match status" value="1"/>
</dbReference>
<dbReference type="SUPFAM" id="SSF56300">
    <property type="entry name" value="Metallo-dependent phosphatases"/>
    <property type="match status" value="1"/>
</dbReference>
<dbReference type="Gene3D" id="3.60.21.10">
    <property type="match status" value="1"/>
</dbReference>
<dbReference type="AlphaFoldDB" id="A0A9P1FMX2"/>
<dbReference type="PANTHER" id="PTHR12905">
    <property type="entry name" value="METALLOPHOSPHOESTERASE"/>
    <property type="match status" value="1"/>
</dbReference>
<dbReference type="InterPro" id="IPR004843">
    <property type="entry name" value="Calcineurin-like_PHP"/>
</dbReference>
<evidence type="ECO:0000313" key="3">
    <source>
        <dbReference type="EMBL" id="CAI3979957.1"/>
    </source>
</evidence>
<feature type="signal peptide" evidence="1">
    <location>
        <begin position="1"/>
        <end position="19"/>
    </location>
</feature>
<reference evidence="3" key="1">
    <citation type="submission" date="2022-10" db="EMBL/GenBank/DDBJ databases">
        <authorList>
            <person name="Chen Y."/>
            <person name="Dougan E. K."/>
            <person name="Chan C."/>
            <person name="Rhodes N."/>
            <person name="Thang M."/>
        </authorList>
    </citation>
    <scope>NUCLEOTIDE SEQUENCE</scope>
</reference>
<dbReference type="InterPro" id="IPR029052">
    <property type="entry name" value="Metallo-depent_PP-like"/>
</dbReference>
<dbReference type="EMBL" id="CAMXCT020000525">
    <property type="protein sequence ID" value="CAL1133332.1"/>
    <property type="molecule type" value="Genomic_DNA"/>
</dbReference>
<dbReference type="EMBL" id="CAMXCT010000525">
    <property type="protein sequence ID" value="CAI3979957.1"/>
    <property type="molecule type" value="Genomic_DNA"/>
</dbReference>
<name>A0A9P1FMX2_9DINO</name>
<comment type="caution">
    <text evidence="3">The sequence shown here is derived from an EMBL/GenBank/DDBJ whole genome shotgun (WGS) entry which is preliminary data.</text>
</comment>
<feature type="chain" id="PRO_5043272062" evidence="1">
    <location>
        <begin position="20"/>
        <end position="305"/>
    </location>
</feature>
<dbReference type="OrthoDB" id="421093at2759"/>
<gene>
    <name evidence="3" type="ORF">C1SCF055_LOCUS7874</name>
</gene>
<proteinExistence type="predicted"/>
<feature type="domain" description="Calcineurin-like phosphoesterase" evidence="2">
    <location>
        <begin position="35"/>
        <end position="215"/>
    </location>
</feature>
<organism evidence="3">
    <name type="scientific">Cladocopium goreaui</name>
    <dbReference type="NCBI Taxonomy" id="2562237"/>
    <lineage>
        <taxon>Eukaryota</taxon>
        <taxon>Sar</taxon>
        <taxon>Alveolata</taxon>
        <taxon>Dinophyceae</taxon>
        <taxon>Suessiales</taxon>
        <taxon>Symbiodiniaceae</taxon>
        <taxon>Cladocopium</taxon>
    </lineage>
</organism>